<feature type="domain" description="HTH araC/xylS-type" evidence="4">
    <location>
        <begin position="159"/>
        <end position="263"/>
    </location>
</feature>
<keyword evidence="2 5" id="KW-0238">DNA-binding</keyword>
<proteinExistence type="predicted"/>
<dbReference type="PANTHER" id="PTHR46796:SF13">
    <property type="entry name" value="HTH-TYPE TRANSCRIPTIONAL ACTIVATOR RHAS"/>
    <property type="match status" value="1"/>
</dbReference>
<evidence type="ECO:0000313" key="6">
    <source>
        <dbReference type="Proteomes" id="UP000320811"/>
    </source>
</evidence>
<dbReference type="RefSeq" id="WP_145664293.1">
    <property type="nucleotide sequence ID" value="NZ_VIWO01000001.1"/>
</dbReference>
<reference evidence="5 6" key="1">
    <citation type="submission" date="2019-06" db="EMBL/GenBank/DDBJ databases">
        <title>Sorghum-associated microbial communities from plants grown in Nebraska, USA.</title>
        <authorList>
            <person name="Schachtman D."/>
        </authorList>
    </citation>
    <scope>NUCLEOTIDE SEQUENCE [LARGE SCALE GENOMIC DNA]</scope>
    <source>
        <strain evidence="5 6">1209</strain>
    </source>
</reference>
<gene>
    <name evidence="5" type="ORF">FHW36_1011345</name>
</gene>
<dbReference type="Pfam" id="PF12833">
    <property type="entry name" value="HTH_18"/>
    <property type="match status" value="1"/>
</dbReference>
<evidence type="ECO:0000313" key="5">
    <source>
        <dbReference type="EMBL" id="TWF45415.1"/>
    </source>
</evidence>
<keyword evidence="6" id="KW-1185">Reference proteome</keyword>
<evidence type="ECO:0000256" key="3">
    <source>
        <dbReference type="ARBA" id="ARBA00023163"/>
    </source>
</evidence>
<protein>
    <submittedName>
        <fullName evidence="5">AraC-like DNA-binding protein</fullName>
    </submittedName>
</protein>
<keyword evidence="3" id="KW-0804">Transcription</keyword>
<dbReference type="PROSITE" id="PS01124">
    <property type="entry name" value="HTH_ARAC_FAMILY_2"/>
    <property type="match status" value="1"/>
</dbReference>
<comment type="caution">
    <text evidence="5">The sequence shown here is derived from an EMBL/GenBank/DDBJ whole genome shotgun (WGS) entry which is preliminary data.</text>
</comment>
<dbReference type="SMART" id="SM00342">
    <property type="entry name" value="HTH_ARAC"/>
    <property type="match status" value="1"/>
</dbReference>
<dbReference type="PANTHER" id="PTHR46796">
    <property type="entry name" value="HTH-TYPE TRANSCRIPTIONAL ACTIVATOR RHAS-RELATED"/>
    <property type="match status" value="1"/>
</dbReference>
<organism evidence="5 6">
    <name type="scientific">Chitinophaga polysaccharea</name>
    <dbReference type="NCBI Taxonomy" id="1293035"/>
    <lineage>
        <taxon>Bacteria</taxon>
        <taxon>Pseudomonadati</taxon>
        <taxon>Bacteroidota</taxon>
        <taxon>Chitinophagia</taxon>
        <taxon>Chitinophagales</taxon>
        <taxon>Chitinophagaceae</taxon>
        <taxon>Chitinophaga</taxon>
    </lineage>
</organism>
<dbReference type="OrthoDB" id="635259at2"/>
<evidence type="ECO:0000256" key="1">
    <source>
        <dbReference type="ARBA" id="ARBA00023015"/>
    </source>
</evidence>
<dbReference type="InterPro" id="IPR050204">
    <property type="entry name" value="AraC_XylS_family_regulators"/>
</dbReference>
<dbReference type="EMBL" id="VIWO01000001">
    <property type="protein sequence ID" value="TWF45415.1"/>
    <property type="molecule type" value="Genomic_DNA"/>
</dbReference>
<name>A0A561Q4X3_9BACT</name>
<dbReference type="GO" id="GO:0003700">
    <property type="term" value="F:DNA-binding transcription factor activity"/>
    <property type="evidence" value="ECO:0007669"/>
    <property type="project" value="InterPro"/>
</dbReference>
<evidence type="ECO:0000259" key="4">
    <source>
        <dbReference type="PROSITE" id="PS01124"/>
    </source>
</evidence>
<dbReference type="GO" id="GO:0043565">
    <property type="term" value="F:sequence-specific DNA binding"/>
    <property type="evidence" value="ECO:0007669"/>
    <property type="project" value="InterPro"/>
</dbReference>
<dbReference type="Proteomes" id="UP000320811">
    <property type="component" value="Unassembled WGS sequence"/>
</dbReference>
<sequence length="272" mass="31185">MQNQGTYNTGSIAVPAPFEEIFSHFYFAENNTDQAATHTLLPSYQTMMAFSFGAPIVLTTREKDELVMDTCLVAGPIKQAFNYTLSPGASLLVANFKDDAFSRFFGSAAFAQNFSTHPDTLLQDDCFTVLWKELCHIPATQDRVNHLLAFCQPYLRNRHPIVEQIAGFYDHSLSTIKEISEKNQLSERSVQMHHKKHFGYSAKEIARYHRFLKAIEMIGASTGSDRKVDWFDIIEGCGYYDQSQLIHDFKHYLHLSPTQYLKFQQSICRQRD</sequence>
<dbReference type="AlphaFoldDB" id="A0A561Q4X3"/>
<evidence type="ECO:0000256" key="2">
    <source>
        <dbReference type="ARBA" id="ARBA00023125"/>
    </source>
</evidence>
<dbReference type="InterPro" id="IPR018060">
    <property type="entry name" value="HTH_AraC"/>
</dbReference>
<accession>A0A561Q4X3</accession>
<keyword evidence="1" id="KW-0805">Transcription regulation</keyword>
<dbReference type="Gene3D" id="1.10.10.60">
    <property type="entry name" value="Homeodomain-like"/>
    <property type="match status" value="1"/>
</dbReference>